<gene>
    <name evidence="3" type="ORF">JEU11_14375</name>
</gene>
<feature type="domain" description="GST N-terminal" evidence="1">
    <location>
        <begin position="1"/>
        <end position="82"/>
    </location>
</feature>
<dbReference type="InterPro" id="IPR036249">
    <property type="entry name" value="Thioredoxin-like_sf"/>
</dbReference>
<dbReference type="SFLD" id="SFLDS00019">
    <property type="entry name" value="Glutathione_Transferase_(cytos"/>
    <property type="match status" value="1"/>
</dbReference>
<dbReference type="PANTHER" id="PTHR44051">
    <property type="entry name" value="GLUTATHIONE S-TRANSFERASE-RELATED"/>
    <property type="match status" value="1"/>
</dbReference>
<dbReference type="RefSeq" id="WP_198825192.1">
    <property type="nucleotide sequence ID" value="NZ_JAEILT010000022.1"/>
</dbReference>
<protein>
    <submittedName>
        <fullName evidence="3">Glutathione S-transferase family protein</fullName>
    </submittedName>
</protein>
<dbReference type="Pfam" id="PF13409">
    <property type="entry name" value="GST_N_2"/>
    <property type="match status" value="1"/>
</dbReference>
<organism evidence="3 4">
    <name type="scientific">Paraglaciecola chathamensis</name>
    <dbReference type="NCBI Taxonomy" id="368405"/>
    <lineage>
        <taxon>Bacteria</taxon>
        <taxon>Pseudomonadati</taxon>
        <taxon>Pseudomonadota</taxon>
        <taxon>Gammaproteobacteria</taxon>
        <taxon>Alteromonadales</taxon>
        <taxon>Alteromonadaceae</taxon>
        <taxon>Paraglaciecola</taxon>
    </lineage>
</organism>
<dbReference type="InterPro" id="IPR040079">
    <property type="entry name" value="Glutathione_S-Trfase"/>
</dbReference>
<dbReference type="CDD" id="cd03057">
    <property type="entry name" value="GST_N_Beta"/>
    <property type="match status" value="1"/>
</dbReference>
<dbReference type="InterPro" id="IPR004046">
    <property type="entry name" value="GST_C"/>
</dbReference>
<sequence>MSNIVLYISPGSCARVSCIVLEELGLEFDTRVVRFMKGEHKSPEYKLKNPKGKVPALFYNSQAITENVAIITFLNEVHGQLLPPTDNALDFANQIADLCFCSATLHPLVTRIRMPSFFAGEDNAKTVQDIAFKAMDEFFQLIEKQLEDQQWWYGDQWSAMDAYLYWCFWRVQGSGYHVERFPNFCAHSHRMEQRPAVKRAIARDNEASAILESEGLLFQPKNLER</sequence>
<evidence type="ECO:0000313" key="4">
    <source>
        <dbReference type="Proteomes" id="UP000649232"/>
    </source>
</evidence>
<evidence type="ECO:0000313" key="3">
    <source>
        <dbReference type="EMBL" id="MBJ2137644.1"/>
    </source>
</evidence>
<name>A0ABS0WGP6_9ALTE</name>
<feature type="domain" description="GST C-terminal" evidence="2">
    <location>
        <begin position="87"/>
        <end position="211"/>
    </location>
</feature>
<dbReference type="SUPFAM" id="SSF52833">
    <property type="entry name" value="Thioredoxin-like"/>
    <property type="match status" value="1"/>
</dbReference>
<accession>A0ABS0WGP6</accession>
<dbReference type="SUPFAM" id="SSF47616">
    <property type="entry name" value="GST C-terminal domain-like"/>
    <property type="match status" value="1"/>
</dbReference>
<evidence type="ECO:0000259" key="1">
    <source>
        <dbReference type="PROSITE" id="PS50404"/>
    </source>
</evidence>
<comment type="caution">
    <text evidence="3">The sequence shown here is derived from an EMBL/GenBank/DDBJ whole genome shotgun (WGS) entry which is preliminary data.</text>
</comment>
<dbReference type="PANTHER" id="PTHR44051:SF8">
    <property type="entry name" value="GLUTATHIONE S-TRANSFERASE GSTA"/>
    <property type="match status" value="1"/>
</dbReference>
<dbReference type="Gene3D" id="1.20.1050.10">
    <property type="match status" value="1"/>
</dbReference>
<dbReference type="InterPro" id="IPR004045">
    <property type="entry name" value="Glutathione_S-Trfase_N"/>
</dbReference>
<dbReference type="PROSITE" id="PS50405">
    <property type="entry name" value="GST_CTER"/>
    <property type="match status" value="1"/>
</dbReference>
<dbReference type="Gene3D" id="3.40.30.10">
    <property type="entry name" value="Glutaredoxin"/>
    <property type="match status" value="1"/>
</dbReference>
<dbReference type="InterPro" id="IPR036282">
    <property type="entry name" value="Glutathione-S-Trfase_C_sf"/>
</dbReference>
<evidence type="ECO:0000259" key="2">
    <source>
        <dbReference type="PROSITE" id="PS50405"/>
    </source>
</evidence>
<dbReference type="SFLD" id="SFLDG00358">
    <property type="entry name" value="Main_(cytGST)"/>
    <property type="match status" value="1"/>
</dbReference>
<dbReference type="EMBL" id="JAEILT010000022">
    <property type="protein sequence ID" value="MBJ2137644.1"/>
    <property type="molecule type" value="Genomic_DNA"/>
</dbReference>
<dbReference type="PROSITE" id="PS50404">
    <property type="entry name" value="GST_NTER"/>
    <property type="match status" value="1"/>
</dbReference>
<proteinExistence type="predicted"/>
<reference evidence="3 4" key="1">
    <citation type="submission" date="2020-12" db="EMBL/GenBank/DDBJ databases">
        <title>Draft genome sequences of nine environmental bacterial isolates colonizing plastic.</title>
        <authorList>
            <person name="Borre I."/>
            <person name="Sonnenschein E.C."/>
        </authorList>
    </citation>
    <scope>NUCLEOTIDE SEQUENCE [LARGE SCALE GENOMIC DNA]</scope>
    <source>
        <strain evidence="3 4">IB30</strain>
    </source>
</reference>
<dbReference type="InterPro" id="IPR010987">
    <property type="entry name" value="Glutathione-S-Trfase_C-like"/>
</dbReference>
<dbReference type="Pfam" id="PF00043">
    <property type="entry name" value="GST_C"/>
    <property type="match status" value="1"/>
</dbReference>
<dbReference type="Proteomes" id="UP000649232">
    <property type="component" value="Unassembled WGS sequence"/>
</dbReference>